<dbReference type="Proteomes" id="UP000265703">
    <property type="component" value="Unassembled WGS sequence"/>
</dbReference>
<sequence length="93" mass="10832">MVETKHRLHSNLLGISEHPFCYTIPPKETIPSLSFYLMVILEVFSQYIHMKPPLPLRYETQDLVIRSQIDGTILSWLKLFGNNSTRFGILSRI</sequence>
<accession>A0A397TBS0</accession>
<gene>
    <name evidence="1" type="ORF">C1645_817486</name>
</gene>
<reference evidence="1 2" key="1">
    <citation type="submission" date="2018-06" db="EMBL/GenBank/DDBJ databases">
        <title>Comparative genomics reveals the genomic features of Rhizophagus irregularis, R. cerebriforme, R. diaphanum and Gigaspora rosea, and their symbiotic lifestyle signature.</title>
        <authorList>
            <person name="Morin E."/>
            <person name="San Clemente H."/>
            <person name="Chen E.C.H."/>
            <person name="De La Providencia I."/>
            <person name="Hainaut M."/>
            <person name="Kuo A."/>
            <person name="Kohler A."/>
            <person name="Murat C."/>
            <person name="Tang N."/>
            <person name="Roy S."/>
            <person name="Loubradou J."/>
            <person name="Henrissat B."/>
            <person name="Grigoriev I.V."/>
            <person name="Corradi N."/>
            <person name="Roux C."/>
            <person name="Martin F.M."/>
        </authorList>
    </citation>
    <scope>NUCLEOTIDE SEQUENCE [LARGE SCALE GENOMIC DNA]</scope>
    <source>
        <strain evidence="1 2">DAOM 227022</strain>
    </source>
</reference>
<proteinExistence type="predicted"/>
<dbReference type="EMBL" id="QKYT01000073">
    <property type="protein sequence ID" value="RIA94789.1"/>
    <property type="molecule type" value="Genomic_DNA"/>
</dbReference>
<evidence type="ECO:0000313" key="1">
    <source>
        <dbReference type="EMBL" id="RIA94789.1"/>
    </source>
</evidence>
<protein>
    <submittedName>
        <fullName evidence="1">Uncharacterized protein</fullName>
    </submittedName>
</protein>
<evidence type="ECO:0000313" key="2">
    <source>
        <dbReference type="Proteomes" id="UP000265703"/>
    </source>
</evidence>
<comment type="caution">
    <text evidence="1">The sequence shown here is derived from an EMBL/GenBank/DDBJ whole genome shotgun (WGS) entry which is preliminary data.</text>
</comment>
<dbReference type="AlphaFoldDB" id="A0A397TBS0"/>
<organism evidence="1 2">
    <name type="scientific">Glomus cerebriforme</name>
    <dbReference type="NCBI Taxonomy" id="658196"/>
    <lineage>
        <taxon>Eukaryota</taxon>
        <taxon>Fungi</taxon>
        <taxon>Fungi incertae sedis</taxon>
        <taxon>Mucoromycota</taxon>
        <taxon>Glomeromycotina</taxon>
        <taxon>Glomeromycetes</taxon>
        <taxon>Glomerales</taxon>
        <taxon>Glomeraceae</taxon>
        <taxon>Glomus</taxon>
    </lineage>
</organism>
<name>A0A397TBS0_9GLOM</name>
<keyword evidence="2" id="KW-1185">Reference proteome</keyword>